<gene>
    <name evidence="3" type="ORF">ACFPEL_03405</name>
</gene>
<accession>A0ABV9RB97</accession>
<keyword evidence="2" id="KW-0812">Transmembrane</keyword>
<keyword evidence="2" id="KW-0472">Membrane</keyword>
<evidence type="ECO:0000256" key="2">
    <source>
        <dbReference type="SAM" id="Phobius"/>
    </source>
</evidence>
<evidence type="ECO:0000256" key="1">
    <source>
        <dbReference type="SAM" id="MobiDB-lite"/>
    </source>
</evidence>
<protein>
    <submittedName>
        <fullName evidence="3">Uncharacterized protein</fullName>
    </submittedName>
</protein>
<organism evidence="3 4">
    <name type="scientific">Actinomycetospora chibensis</name>
    <dbReference type="NCBI Taxonomy" id="663606"/>
    <lineage>
        <taxon>Bacteria</taxon>
        <taxon>Bacillati</taxon>
        <taxon>Actinomycetota</taxon>
        <taxon>Actinomycetes</taxon>
        <taxon>Pseudonocardiales</taxon>
        <taxon>Pseudonocardiaceae</taxon>
        <taxon>Actinomycetospora</taxon>
    </lineage>
</organism>
<sequence>MGDTWGIPGPTFVMIYFWLIVLSLLVAPLALRALDRRVARADGDAPAPDVTVEDLALLAGGQVRLIHAAIARLVEGGRPARRPRPVAQRHRPPRHR</sequence>
<feature type="transmembrane region" description="Helical" evidence="2">
    <location>
        <begin position="12"/>
        <end position="31"/>
    </location>
</feature>
<comment type="caution">
    <text evidence="3">The sequence shown here is derived from an EMBL/GenBank/DDBJ whole genome shotgun (WGS) entry which is preliminary data.</text>
</comment>
<dbReference type="RefSeq" id="WP_274188410.1">
    <property type="nucleotide sequence ID" value="NZ_BAABHN010000004.1"/>
</dbReference>
<dbReference type="EMBL" id="JBHSIM010000004">
    <property type="protein sequence ID" value="MFC4831451.1"/>
    <property type="molecule type" value="Genomic_DNA"/>
</dbReference>
<dbReference type="Proteomes" id="UP001595909">
    <property type="component" value="Unassembled WGS sequence"/>
</dbReference>
<proteinExistence type="predicted"/>
<name>A0ABV9RB97_9PSEU</name>
<feature type="region of interest" description="Disordered" evidence="1">
    <location>
        <begin position="77"/>
        <end position="96"/>
    </location>
</feature>
<evidence type="ECO:0000313" key="4">
    <source>
        <dbReference type="Proteomes" id="UP001595909"/>
    </source>
</evidence>
<reference evidence="4" key="1">
    <citation type="journal article" date="2019" name="Int. J. Syst. Evol. Microbiol.">
        <title>The Global Catalogue of Microorganisms (GCM) 10K type strain sequencing project: providing services to taxonomists for standard genome sequencing and annotation.</title>
        <authorList>
            <consortium name="The Broad Institute Genomics Platform"/>
            <consortium name="The Broad Institute Genome Sequencing Center for Infectious Disease"/>
            <person name="Wu L."/>
            <person name="Ma J."/>
        </authorList>
    </citation>
    <scope>NUCLEOTIDE SEQUENCE [LARGE SCALE GENOMIC DNA]</scope>
    <source>
        <strain evidence="4">CCUG 50347</strain>
    </source>
</reference>
<evidence type="ECO:0000313" key="3">
    <source>
        <dbReference type="EMBL" id="MFC4831451.1"/>
    </source>
</evidence>
<feature type="compositionally biased region" description="Basic residues" evidence="1">
    <location>
        <begin position="79"/>
        <end position="96"/>
    </location>
</feature>
<keyword evidence="2" id="KW-1133">Transmembrane helix</keyword>
<keyword evidence="4" id="KW-1185">Reference proteome</keyword>